<organism evidence="2 3">
    <name type="scientific">Winogradskyella echinorum</name>
    <dbReference type="NCBI Taxonomy" id="538189"/>
    <lineage>
        <taxon>Bacteria</taxon>
        <taxon>Pseudomonadati</taxon>
        <taxon>Bacteroidota</taxon>
        <taxon>Flavobacteriia</taxon>
        <taxon>Flavobacteriales</taxon>
        <taxon>Flavobacteriaceae</taxon>
        <taxon>Winogradskyella</taxon>
    </lineage>
</organism>
<dbReference type="NCBIfam" id="TIGR04183">
    <property type="entry name" value="Por_Secre_tail"/>
    <property type="match status" value="1"/>
</dbReference>
<evidence type="ECO:0000313" key="2">
    <source>
        <dbReference type="EMBL" id="MBC3846542.1"/>
    </source>
</evidence>
<keyword evidence="1" id="KW-0732">Signal</keyword>
<name>A0ABR6Y1D0_9FLAO</name>
<evidence type="ECO:0000313" key="3">
    <source>
        <dbReference type="Proteomes" id="UP000607435"/>
    </source>
</evidence>
<dbReference type="EMBL" id="JACOME010000002">
    <property type="protein sequence ID" value="MBC3846542.1"/>
    <property type="molecule type" value="Genomic_DNA"/>
</dbReference>
<dbReference type="RefSeq" id="WP_186845654.1">
    <property type="nucleotide sequence ID" value="NZ_JACOME010000002.1"/>
</dbReference>
<evidence type="ECO:0000256" key="1">
    <source>
        <dbReference type="ARBA" id="ARBA00022729"/>
    </source>
</evidence>
<proteinExistence type="predicted"/>
<accession>A0ABR6Y1D0</accession>
<protein>
    <submittedName>
        <fullName evidence="2">T9SS type A sorting domain-containing protein</fullName>
    </submittedName>
</protein>
<reference evidence="2 3" key="1">
    <citation type="submission" date="2020-08" db="EMBL/GenBank/DDBJ databases">
        <title>Winogradskyella ouciana sp. nov., isolated from the hadal seawater of the Mariana Trench.</title>
        <authorList>
            <person name="He X."/>
        </authorList>
    </citation>
    <scope>NUCLEOTIDE SEQUENCE [LARGE SCALE GENOMIC DNA]</scope>
    <source>
        <strain evidence="2 3">KCTC 22026</strain>
    </source>
</reference>
<sequence length="388" mass="42326">MKKNYFTFLFAIFSIVMYSQTVNTVRDTLGVAFYAEYTTVANTSGVTFTLSLTENAGVLADIAEVEIYRSYGDNRVNGRTRIAKGITDGSSGSVVFVDDSQVWTDDTNSPTGYTGDGAFDVGRPTSYSVKVITSDGTGFSSSRAIPSVYIDDELNPDSAIADPINDDMTLLTRVYENYPTEETALLVIGLVPSTNYPSDPYQLFVDAIQARTGDGTVNWGSFPCFISEVLYNEVSALDGRGRDIPESRIFWSNKGVTYHLVEKDNINAEDIDANGMTNVSFKIGRPNATQPDNGITSYNSLVSVPIQITGVLSVDDATKVSTIVRAVDNRVIVSNVQLETEIKIYNITGSLVKTINTNEDLEFNFNTGLWLATITTAEGQKSVKLLVM</sequence>
<dbReference type="Proteomes" id="UP000607435">
    <property type="component" value="Unassembled WGS sequence"/>
</dbReference>
<comment type="caution">
    <text evidence="2">The sequence shown here is derived from an EMBL/GenBank/DDBJ whole genome shotgun (WGS) entry which is preliminary data.</text>
</comment>
<dbReference type="InterPro" id="IPR026444">
    <property type="entry name" value="Secre_tail"/>
</dbReference>
<keyword evidence="3" id="KW-1185">Reference proteome</keyword>
<gene>
    <name evidence="2" type="ORF">H6H04_09130</name>
</gene>